<dbReference type="GO" id="GO:0005886">
    <property type="term" value="C:plasma membrane"/>
    <property type="evidence" value="ECO:0007669"/>
    <property type="project" value="UniProtKB-SubCell"/>
</dbReference>
<comment type="caution">
    <text evidence="8">The sequence shown here is derived from an EMBL/GenBank/DDBJ whole genome shotgun (WGS) entry which is preliminary data.</text>
</comment>
<accession>A0A1F5YJ15</accession>
<sequence length="359" mass="39775">MLITILLLIVISSVISYCLTPLIIVLAKKYNLVDNPKIRPHPAHTHQGVIPRAGGVSLFLGIFIPALFFLQFNTQLVSIFIGCLLIVLMGLWDDKKHRSPYIRLFINAAIVLLIILSGITPPYITNPLGGILHLDKYFWSINIWENSFVFYPFSSIVAFIWIYWTMNIVGWSGGVDGQLPGFVAITSFFIGILSLRFAAQDQNQLQVTYLSFLTAGSFLGFLPWNFFPQKIMPGYGGKTLAGFILAIISTLSFSKLGTATLILAIPMADAAFMLIKRILSGKSPLFATSNHLHHHLLKLGWGKKKIAIFYWVISAIAGIIAISVNSQQKIFVGILALVVISGFILWINLLKKIPVNNTG</sequence>
<dbReference type="AlphaFoldDB" id="A0A1F5YJ15"/>
<feature type="transmembrane region" description="Helical" evidence="7">
    <location>
        <begin position="49"/>
        <end position="70"/>
    </location>
</feature>
<keyword evidence="5 7" id="KW-1133">Transmembrane helix</keyword>
<evidence type="ECO:0000256" key="5">
    <source>
        <dbReference type="ARBA" id="ARBA00022989"/>
    </source>
</evidence>
<proteinExistence type="predicted"/>
<dbReference type="GO" id="GO:0016780">
    <property type="term" value="F:phosphotransferase activity, for other substituted phosphate groups"/>
    <property type="evidence" value="ECO:0007669"/>
    <property type="project" value="InterPro"/>
</dbReference>
<dbReference type="EMBL" id="MFIY01000021">
    <property type="protein sequence ID" value="OGG00171.1"/>
    <property type="molecule type" value="Genomic_DNA"/>
</dbReference>
<protein>
    <recommendedName>
        <fullName evidence="10">Undecaprenyl-phosphate alpha-N-acetylglucosaminyl 1-phosphate transferase</fullName>
    </recommendedName>
</protein>
<dbReference type="PANTHER" id="PTHR22926:SF3">
    <property type="entry name" value="UNDECAPRENYL-PHOSPHATE ALPHA-N-ACETYLGLUCOSAMINYL 1-PHOSPHATE TRANSFERASE"/>
    <property type="match status" value="1"/>
</dbReference>
<dbReference type="Pfam" id="PF00953">
    <property type="entry name" value="Glycos_transf_4"/>
    <property type="match status" value="1"/>
</dbReference>
<dbReference type="PANTHER" id="PTHR22926">
    <property type="entry name" value="PHOSPHO-N-ACETYLMURAMOYL-PENTAPEPTIDE-TRANSFERASE"/>
    <property type="match status" value="1"/>
</dbReference>
<feature type="transmembrane region" description="Helical" evidence="7">
    <location>
        <begin position="306"/>
        <end position="324"/>
    </location>
</feature>
<feature type="transmembrane region" description="Helical" evidence="7">
    <location>
        <begin position="104"/>
        <end position="124"/>
    </location>
</feature>
<keyword evidence="2" id="KW-1003">Cell membrane</keyword>
<evidence type="ECO:0008006" key="10">
    <source>
        <dbReference type="Google" id="ProtNLM"/>
    </source>
</evidence>
<evidence type="ECO:0000256" key="2">
    <source>
        <dbReference type="ARBA" id="ARBA00022475"/>
    </source>
</evidence>
<evidence type="ECO:0000256" key="7">
    <source>
        <dbReference type="SAM" id="Phobius"/>
    </source>
</evidence>
<organism evidence="8 9">
    <name type="scientific">Candidatus Gottesmanbacteria bacterium RBG_13_37_7</name>
    <dbReference type="NCBI Taxonomy" id="1798369"/>
    <lineage>
        <taxon>Bacteria</taxon>
        <taxon>Candidatus Gottesmaniibacteriota</taxon>
    </lineage>
</organism>
<keyword evidence="3" id="KW-0808">Transferase</keyword>
<dbReference type="GO" id="GO:0071555">
    <property type="term" value="P:cell wall organization"/>
    <property type="evidence" value="ECO:0007669"/>
    <property type="project" value="TreeGrafter"/>
</dbReference>
<evidence type="ECO:0000313" key="9">
    <source>
        <dbReference type="Proteomes" id="UP000178230"/>
    </source>
</evidence>
<comment type="subcellular location">
    <subcellularLocation>
        <location evidence="1">Cell membrane</location>
        <topology evidence="1">Multi-pass membrane protein</topology>
    </subcellularLocation>
</comment>
<evidence type="ECO:0000313" key="8">
    <source>
        <dbReference type="EMBL" id="OGG00171.1"/>
    </source>
</evidence>
<feature type="transmembrane region" description="Helical" evidence="7">
    <location>
        <begin position="330"/>
        <end position="350"/>
    </location>
</feature>
<keyword evidence="4 7" id="KW-0812">Transmembrane</keyword>
<dbReference type="InterPro" id="IPR000715">
    <property type="entry name" value="Glycosyl_transferase_4"/>
</dbReference>
<name>A0A1F5YJ15_9BACT</name>
<dbReference type="GO" id="GO:0009103">
    <property type="term" value="P:lipopolysaccharide biosynthetic process"/>
    <property type="evidence" value="ECO:0007669"/>
    <property type="project" value="TreeGrafter"/>
</dbReference>
<dbReference type="Proteomes" id="UP000178230">
    <property type="component" value="Unassembled WGS sequence"/>
</dbReference>
<evidence type="ECO:0000256" key="3">
    <source>
        <dbReference type="ARBA" id="ARBA00022679"/>
    </source>
</evidence>
<feature type="transmembrane region" description="Helical" evidence="7">
    <location>
        <begin position="76"/>
        <end position="92"/>
    </location>
</feature>
<evidence type="ECO:0000256" key="6">
    <source>
        <dbReference type="ARBA" id="ARBA00023136"/>
    </source>
</evidence>
<reference evidence="8 9" key="1">
    <citation type="journal article" date="2016" name="Nat. Commun.">
        <title>Thousands of microbial genomes shed light on interconnected biogeochemical processes in an aquifer system.</title>
        <authorList>
            <person name="Anantharaman K."/>
            <person name="Brown C.T."/>
            <person name="Hug L.A."/>
            <person name="Sharon I."/>
            <person name="Castelle C.J."/>
            <person name="Probst A.J."/>
            <person name="Thomas B.C."/>
            <person name="Singh A."/>
            <person name="Wilkins M.J."/>
            <person name="Karaoz U."/>
            <person name="Brodie E.L."/>
            <person name="Williams K.H."/>
            <person name="Hubbard S.S."/>
            <person name="Banfield J.F."/>
        </authorList>
    </citation>
    <scope>NUCLEOTIDE SEQUENCE [LARGE SCALE GENOMIC DNA]</scope>
</reference>
<dbReference type="GO" id="GO:0044038">
    <property type="term" value="P:cell wall macromolecule biosynthetic process"/>
    <property type="evidence" value="ECO:0007669"/>
    <property type="project" value="TreeGrafter"/>
</dbReference>
<gene>
    <name evidence="8" type="ORF">A2Y99_02435</name>
</gene>
<feature type="transmembrane region" description="Helical" evidence="7">
    <location>
        <begin position="205"/>
        <end position="223"/>
    </location>
</feature>
<feature type="transmembrane region" description="Helical" evidence="7">
    <location>
        <begin position="235"/>
        <end position="253"/>
    </location>
</feature>
<evidence type="ECO:0000256" key="1">
    <source>
        <dbReference type="ARBA" id="ARBA00004651"/>
    </source>
</evidence>
<feature type="transmembrane region" description="Helical" evidence="7">
    <location>
        <begin position="6"/>
        <end position="28"/>
    </location>
</feature>
<evidence type="ECO:0000256" key="4">
    <source>
        <dbReference type="ARBA" id="ARBA00022692"/>
    </source>
</evidence>
<dbReference type="CDD" id="cd06853">
    <property type="entry name" value="GT_WecA_like"/>
    <property type="match status" value="1"/>
</dbReference>
<feature type="transmembrane region" description="Helical" evidence="7">
    <location>
        <begin position="148"/>
        <end position="169"/>
    </location>
</feature>
<keyword evidence="6 7" id="KW-0472">Membrane</keyword>